<keyword evidence="8" id="KW-0675">Receptor</keyword>
<dbReference type="FunCoup" id="A0A6P7YWQ7">
    <property type="interactions" value="1108"/>
</dbReference>
<dbReference type="CTD" id="3161"/>
<evidence type="ECO:0000313" key="7">
    <source>
        <dbReference type="Proteomes" id="UP000515156"/>
    </source>
</evidence>
<dbReference type="OrthoDB" id="419631at2759"/>
<evidence type="ECO:0000256" key="4">
    <source>
        <dbReference type="SAM" id="Coils"/>
    </source>
</evidence>
<keyword evidence="4" id="KW-0175">Coiled coil</keyword>
<comment type="subcellular location">
    <subcellularLocation>
        <location evidence="1">Cytoplasm</location>
        <location evidence="1">Cytoskeleton</location>
        <location evidence="1">Spindle</location>
    </subcellularLocation>
</comment>
<feature type="coiled-coil region" evidence="4">
    <location>
        <begin position="198"/>
        <end position="246"/>
    </location>
</feature>
<evidence type="ECO:0000313" key="8">
    <source>
        <dbReference type="RefSeq" id="XP_030069393.1"/>
    </source>
</evidence>
<keyword evidence="3" id="KW-0206">Cytoskeleton</keyword>
<evidence type="ECO:0000259" key="6">
    <source>
        <dbReference type="Pfam" id="PF15908"/>
    </source>
</evidence>
<keyword evidence="7" id="KW-1185">Reference proteome</keyword>
<feature type="region of interest" description="Disordered" evidence="5">
    <location>
        <begin position="1"/>
        <end position="37"/>
    </location>
</feature>
<feature type="region of interest" description="Disordered" evidence="5">
    <location>
        <begin position="661"/>
        <end position="693"/>
    </location>
</feature>
<evidence type="ECO:0000256" key="2">
    <source>
        <dbReference type="ARBA" id="ARBA00022490"/>
    </source>
</evidence>
<feature type="coiled-coil region" evidence="4">
    <location>
        <begin position="578"/>
        <end position="656"/>
    </location>
</feature>
<dbReference type="AlphaFoldDB" id="A0A6P7YWQ7"/>
<evidence type="ECO:0000256" key="1">
    <source>
        <dbReference type="ARBA" id="ARBA00004186"/>
    </source>
</evidence>
<keyword evidence="2" id="KW-0963">Cytoplasm</keyword>
<feature type="coiled-coil region" evidence="4">
    <location>
        <begin position="385"/>
        <end position="550"/>
    </location>
</feature>
<dbReference type="InterPro" id="IPR031794">
    <property type="entry name" value="HMMR_C"/>
</dbReference>
<dbReference type="Pfam" id="PF15905">
    <property type="entry name" value="HMMR_N"/>
    <property type="match status" value="1"/>
</dbReference>
<evidence type="ECO:0000256" key="5">
    <source>
        <dbReference type="SAM" id="MobiDB-lite"/>
    </source>
</evidence>
<dbReference type="InParanoid" id="A0A6P7YWQ7"/>
<protein>
    <submittedName>
        <fullName evidence="8">Hyaluronan mediated motility receptor isoform X1</fullName>
    </submittedName>
</protein>
<organism evidence="7 8">
    <name type="scientific">Microcaecilia unicolor</name>
    <dbReference type="NCBI Taxonomy" id="1415580"/>
    <lineage>
        <taxon>Eukaryota</taxon>
        <taxon>Metazoa</taxon>
        <taxon>Chordata</taxon>
        <taxon>Craniata</taxon>
        <taxon>Vertebrata</taxon>
        <taxon>Euteleostomi</taxon>
        <taxon>Amphibia</taxon>
        <taxon>Gymnophiona</taxon>
        <taxon>Siphonopidae</taxon>
        <taxon>Microcaecilia</taxon>
    </lineage>
</organism>
<dbReference type="GO" id="GO:0005540">
    <property type="term" value="F:hyaluronic acid binding"/>
    <property type="evidence" value="ECO:0007669"/>
    <property type="project" value="InterPro"/>
</dbReference>
<dbReference type="Pfam" id="PF15908">
    <property type="entry name" value="HMMR_C"/>
    <property type="match status" value="1"/>
</dbReference>
<dbReference type="PANTHER" id="PTHR18956">
    <property type="entry name" value="HYALURONAN MEDIATED MOTILITY RECEPTOR"/>
    <property type="match status" value="1"/>
</dbReference>
<feature type="coiled-coil region" evidence="4">
    <location>
        <begin position="293"/>
        <end position="352"/>
    </location>
</feature>
<name>A0A6P7YWQ7_9AMPH</name>
<sequence length="693" mass="79858">MSFPRAPLKRFNEHTGCAPPPGSYDLKSPNSLKGPVSFEKSQRFRKMKEGVVCSSALQQGESEKAPSSPTCIRKRASLGSTLSLVHKSEKDSDYQRELKKQKMLEKEIRLLVMERGEQDKRIQALEEDFKKTEAKLLAAVKERTAFSSNVASLERQLVDLNKANELLKTKLSESCTKKKINSLCMELMETKNKMDAKDKTLIAKVEEMEAQLQKVQKNLECSLEDAKQLEEKLIAADQEKDTVVVEKAEMEKKLLECIAEIGEVSAQAEKYKLILGQSEDLLKQKDLDISTIKEELSKQVKELDVKCQSIQQEKENLINEGQVKEKCLNAEVELLKEKLNHDQQNLEILKQARETLLSLLKEEEVVSDSLRQELCHLQDKMLKERGLLEEEMEGALDELDRLQLEEEQTEKFIAQLEEENKLCGEELAQLQTKLNDYKVSITGEMESLKMKNSLLEEKVAVAEKAVEDAQQNLQELKMSKDKTEEEYARLLLDAETKLEGKEAEMKIFLESHLLKTTEFQSLIEDQNETIKKYLEEIENLRKESVNKERLIELREEVCTWRVLYEDLHNKVKPFQQQLDAFESEKNALLSEHGAAQEELNKLSDAYAKLLGHQNQKQKIKHVMKLKEENTWLKQEASRLRSQLAKEREAGKRLQEQLNAMQGIQRFDPSKAFQHESKENMVPKTPLKDGNRNK</sequence>
<dbReference type="Proteomes" id="UP000515156">
    <property type="component" value="Chromosome 8"/>
</dbReference>
<feature type="coiled-coil region" evidence="4">
    <location>
        <begin position="115"/>
        <end position="170"/>
    </location>
</feature>
<feature type="compositionally biased region" description="Basic and acidic residues" evidence="5">
    <location>
        <begin position="672"/>
        <end position="693"/>
    </location>
</feature>
<dbReference type="GO" id="GO:0005819">
    <property type="term" value="C:spindle"/>
    <property type="evidence" value="ECO:0007669"/>
    <property type="project" value="UniProtKB-SubCell"/>
</dbReference>
<dbReference type="GeneID" id="115476943"/>
<dbReference type="PANTHER" id="PTHR18956:SF6">
    <property type="entry name" value="HYALURONAN MEDIATED MOTILITY RECEPTOR"/>
    <property type="match status" value="1"/>
</dbReference>
<evidence type="ECO:0000256" key="3">
    <source>
        <dbReference type="ARBA" id="ARBA00023212"/>
    </source>
</evidence>
<gene>
    <name evidence="8" type="primary">HMMR</name>
</gene>
<proteinExistence type="predicted"/>
<dbReference type="RefSeq" id="XP_030069393.1">
    <property type="nucleotide sequence ID" value="XM_030213533.1"/>
</dbReference>
<accession>A0A6P7YWQ7</accession>
<reference evidence="8" key="1">
    <citation type="submission" date="2025-08" db="UniProtKB">
        <authorList>
            <consortium name="RefSeq"/>
        </authorList>
    </citation>
    <scope>IDENTIFICATION</scope>
</reference>
<dbReference type="InterPro" id="IPR026203">
    <property type="entry name" value="IHABP"/>
</dbReference>
<feature type="domain" description="Hyaluronan-mediated motility receptor C-terminal" evidence="6">
    <location>
        <begin position="536"/>
        <end position="689"/>
    </location>
</feature>
<dbReference type="KEGG" id="muo:115476943"/>
<dbReference type="GO" id="GO:0016020">
    <property type="term" value="C:membrane"/>
    <property type="evidence" value="ECO:0007669"/>
    <property type="project" value="TreeGrafter"/>
</dbReference>